<accession>A0AB38UUC8</accession>
<protein>
    <submittedName>
        <fullName evidence="1">Uncharacterized protein</fullName>
    </submittedName>
</protein>
<dbReference type="EMBL" id="UPHM01000083">
    <property type="protein sequence ID" value="VAZ95309.1"/>
    <property type="molecule type" value="Genomic_DNA"/>
</dbReference>
<organism evidence="1 4">
    <name type="scientific">Mycobacterium persicum</name>
    <dbReference type="NCBI Taxonomy" id="1487726"/>
    <lineage>
        <taxon>Bacteria</taxon>
        <taxon>Bacillati</taxon>
        <taxon>Actinomycetota</taxon>
        <taxon>Actinomycetes</taxon>
        <taxon>Mycobacteriales</taxon>
        <taxon>Mycobacteriaceae</taxon>
        <taxon>Mycobacterium</taxon>
    </lineage>
</organism>
<evidence type="ECO:0000313" key="1">
    <source>
        <dbReference type="EMBL" id="VAZ84329.1"/>
    </source>
</evidence>
<dbReference type="Proteomes" id="UP000271464">
    <property type="component" value="Unassembled WGS sequence"/>
</dbReference>
<keyword evidence="3" id="KW-1185">Reference proteome</keyword>
<dbReference type="EMBL" id="UPHL01000087">
    <property type="protein sequence ID" value="VAZ84329.1"/>
    <property type="molecule type" value="Genomic_DNA"/>
</dbReference>
<dbReference type="AlphaFoldDB" id="A0AB38UUC8"/>
<evidence type="ECO:0000313" key="4">
    <source>
        <dbReference type="Proteomes" id="UP000279331"/>
    </source>
</evidence>
<proteinExistence type="predicted"/>
<evidence type="ECO:0000313" key="2">
    <source>
        <dbReference type="EMBL" id="VAZ95309.1"/>
    </source>
</evidence>
<comment type="caution">
    <text evidence="1">The sequence shown here is derived from an EMBL/GenBank/DDBJ whole genome shotgun (WGS) entry which is preliminary data.</text>
</comment>
<gene>
    <name evidence="1" type="ORF">LAUMK42_03149</name>
    <name evidence="2" type="ORF">LAUMK4_03096</name>
</gene>
<name>A0AB38UUC8_9MYCO</name>
<evidence type="ECO:0000313" key="3">
    <source>
        <dbReference type="Proteomes" id="UP000271464"/>
    </source>
</evidence>
<sequence length="37" mass="3842">MAEIGGMVSELIVPRKTGMGPSVTVVPNGMSSIVIPW</sequence>
<reference evidence="3 4" key="1">
    <citation type="submission" date="2018-09" db="EMBL/GenBank/DDBJ databases">
        <authorList>
            <person name="Tagini F."/>
        </authorList>
    </citation>
    <scope>NUCLEOTIDE SEQUENCE [LARGE SCALE GENOMIC DNA]</scope>
    <source>
        <strain evidence="2 3">MK4</strain>
        <strain evidence="1 4">MK42</strain>
    </source>
</reference>
<dbReference type="Proteomes" id="UP000279331">
    <property type="component" value="Unassembled WGS sequence"/>
</dbReference>